<comment type="similarity">
    <text evidence="3">Belongs to the GRAS family.</text>
</comment>
<proteinExistence type="inferred from homology"/>
<feature type="region of interest" description="VHIID" evidence="3">
    <location>
        <begin position="378"/>
        <end position="443"/>
    </location>
</feature>
<evidence type="ECO:0000313" key="5">
    <source>
        <dbReference type="Proteomes" id="UP000639772"/>
    </source>
</evidence>
<feature type="short sequence motif" description="VHIID" evidence="3">
    <location>
        <begin position="409"/>
        <end position="413"/>
    </location>
</feature>
<evidence type="ECO:0000313" key="4">
    <source>
        <dbReference type="EMBL" id="KAG0448395.1"/>
    </source>
</evidence>
<keyword evidence="1" id="KW-0805">Transcription regulation</keyword>
<reference evidence="4 5" key="1">
    <citation type="journal article" date="2020" name="Nat. Food">
        <title>A phased Vanilla planifolia genome enables genetic improvement of flavour and production.</title>
        <authorList>
            <person name="Hasing T."/>
            <person name="Tang H."/>
            <person name="Brym M."/>
            <person name="Khazi F."/>
            <person name="Huang T."/>
            <person name="Chambers A.H."/>
        </authorList>
    </citation>
    <scope>NUCLEOTIDE SEQUENCE [LARGE SCALE GENOMIC DNA]</scope>
    <source>
        <tissue evidence="4">Leaf</tissue>
    </source>
</reference>
<dbReference type="PROSITE" id="PS50985">
    <property type="entry name" value="GRAS"/>
    <property type="match status" value="1"/>
</dbReference>
<sequence length="673" mass="77415">MSNDFIAGEDLQTDAYCDGRNLLIDFPSPNSTSHGRYPHESSNLVLDYISQILMEENEDNNTLLCNPDIEAAEKPFYELIGQNYPPSSDPSFICPILTTEHSDDNSSQNPTCSRIYSFCSNSIDAECQNLFSPQSYLPPFSGNVGFDELGFRDYQFSEMLVRTLPASLLQKGAEEAMKFLPSEDKVVLSVGEFGLALPREPVAKFVDNNKRQKNRTVRDSILEEQRRRKQRTISYDKLAVTEEMFDVLLLSACDDLSAVVNSIREKMDRIEKKNYKIAEQREIGGSQNSRYKKQPTEATVNLHTLLLHCSQSVANGETRRAYEQLRQIRKHSSDQGDACQRVAHYVAKGLEARLSGTGNEACNSVPRWKTVADVLKAYELHLGYCPFKKITYHFANQIILDAIQDAQSVHILDFGICYGLQWPIFIKKLGLRPGRPPFLRITGIDFPQPGLRPSERIEETGRLLAHYAERFCLSFEYHVIAAKFDELKEEQLHLHENETLVVNSMFCLHNLADETVAVDCPRNMVLQLIRKLKPSVFVNAIVNGTYGAPFFVTRFREALYHFSAMFDMLDSTTSRENERRLLVERDLYGNFLINVISCEGFDRERPETYKQWQVRCLRAGFDQLPIRKCYLKKVKEGVRSYYHKDFNIEYHDRWLLQGWKGRILYGLSAWKPR</sequence>
<keyword evidence="2" id="KW-0804">Transcription</keyword>
<evidence type="ECO:0008006" key="6">
    <source>
        <dbReference type="Google" id="ProtNLM"/>
    </source>
</evidence>
<evidence type="ECO:0000256" key="1">
    <source>
        <dbReference type="ARBA" id="ARBA00023015"/>
    </source>
</evidence>
<dbReference type="PANTHER" id="PTHR31636">
    <property type="entry name" value="OSJNBA0084A10.13 PROTEIN-RELATED"/>
    <property type="match status" value="1"/>
</dbReference>
<accession>A0A835P9N5</accession>
<name>A0A835P9N5_VANPL</name>
<dbReference type="AlphaFoldDB" id="A0A835P9N5"/>
<dbReference type="EMBL" id="JADCNM010000314">
    <property type="protein sequence ID" value="KAG0448395.1"/>
    <property type="molecule type" value="Genomic_DNA"/>
</dbReference>
<protein>
    <recommendedName>
        <fullName evidence="6">Scarecrow-like protein 9</fullName>
    </recommendedName>
</protein>
<comment type="caution">
    <text evidence="4">The sequence shown here is derived from an EMBL/GenBank/DDBJ whole genome shotgun (WGS) entry which is preliminary data.</text>
</comment>
<dbReference type="Pfam" id="PF03514">
    <property type="entry name" value="GRAS"/>
    <property type="match status" value="1"/>
</dbReference>
<evidence type="ECO:0000256" key="3">
    <source>
        <dbReference type="PROSITE-ProRule" id="PRU01191"/>
    </source>
</evidence>
<dbReference type="OrthoDB" id="47276at2759"/>
<organism evidence="4 5">
    <name type="scientific">Vanilla planifolia</name>
    <name type="common">Vanilla</name>
    <dbReference type="NCBI Taxonomy" id="51239"/>
    <lineage>
        <taxon>Eukaryota</taxon>
        <taxon>Viridiplantae</taxon>
        <taxon>Streptophyta</taxon>
        <taxon>Embryophyta</taxon>
        <taxon>Tracheophyta</taxon>
        <taxon>Spermatophyta</taxon>
        <taxon>Magnoliopsida</taxon>
        <taxon>Liliopsida</taxon>
        <taxon>Asparagales</taxon>
        <taxon>Orchidaceae</taxon>
        <taxon>Vanilloideae</taxon>
        <taxon>Vanilleae</taxon>
        <taxon>Vanilla</taxon>
    </lineage>
</organism>
<gene>
    <name evidence="4" type="ORF">HPP92_027847</name>
</gene>
<feature type="region of interest" description="SAW" evidence="3">
    <location>
        <begin position="597"/>
        <end position="671"/>
    </location>
</feature>
<comment type="caution">
    <text evidence="3">Lacks conserved residue(s) required for the propagation of feature annotation.</text>
</comment>
<dbReference type="Proteomes" id="UP000639772">
    <property type="component" value="Unassembled WGS sequence"/>
</dbReference>
<dbReference type="InterPro" id="IPR005202">
    <property type="entry name" value="TF_GRAS"/>
</dbReference>
<feature type="region of interest" description="Leucine repeat II (LRII)" evidence="3">
    <location>
        <begin position="459"/>
        <end position="491"/>
    </location>
</feature>
<evidence type="ECO:0000256" key="2">
    <source>
        <dbReference type="ARBA" id="ARBA00023163"/>
    </source>
</evidence>